<reference evidence="1" key="1">
    <citation type="journal article" date="2020" name="Nature">
        <title>Giant virus diversity and host interactions through global metagenomics.</title>
        <authorList>
            <person name="Schulz F."/>
            <person name="Roux S."/>
            <person name="Paez-Espino D."/>
            <person name="Jungbluth S."/>
            <person name="Walsh D.A."/>
            <person name="Denef V.J."/>
            <person name="McMahon K.D."/>
            <person name="Konstantinidis K.T."/>
            <person name="Eloe-Fadrosh E.A."/>
            <person name="Kyrpides N.C."/>
            <person name="Woyke T."/>
        </authorList>
    </citation>
    <scope>NUCLEOTIDE SEQUENCE</scope>
    <source>
        <strain evidence="1">GVMAG-M-3300009161-52</strain>
    </source>
</reference>
<accession>A0A6C0F0K3</accession>
<name>A0A6C0F0K3_9ZZZZ</name>
<dbReference type="EMBL" id="MN738981">
    <property type="protein sequence ID" value="QHT33930.1"/>
    <property type="molecule type" value="Genomic_DNA"/>
</dbReference>
<protein>
    <submittedName>
        <fullName evidence="1">Uncharacterized protein</fullName>
    </submittedName>
</protein>
<evidence type="ECO:0000313" key="1">
    <source>
        <dbReference type="EMBL" id="QHT33930.1"/>
    </source>
</evidence>
<proteinExistence type="predicted"/>
<sequence>MDLQLFMFGLVAEVKRDAELATERTKQKEYQNATIFLLHNGAGPLVELSPYQVYFALNGQPEQHVFVAEVKPCSAVPKIAGEKCGKVRSGKRVPKTYPVKCSGLTGTATIINSSITCNTCSFVGYTILDRAIKSGSGIMEMPRHNRKF</sequence>
<organism evidence="1">
    <name type="scientific">viral metagenome</name>
    <dbReference type="NCBI Taxonomy" id="1070528"/>
    <lineage>
        <taxon>unclassified sequences</taxon>
        <taxon>metagenomes</taxon>
        <taxon>organismal metagenomes</taxon>
    </lineage>
</organism>
<dbReference type="AlphaFoldDB" id="A0A6C0F0K3"/>